<protein>
    <recommendedName>
        <fullName evidence="3">histidine kinase</fullName>
        <ecNumber evidence="3">2.7.13.3</ecNumber>
    </recommendedName>
</protein>
<dbReference type="InterPro" id="IPR036097">
    <property type="entry name" value="HisK_dim/P_sf"/>
</dbReference>
<gene>
    <name evidence="14" type="ORF">LCGC14_1027560</name>
</gene>
<evidence type="ECO:0000256" key="4">
    <source>
        <dbReference type="ARBA" id="ARBA00022553"/>
    </source>
</evidence>
<keyword evidence="4" id="KW-0597">Phosphoprotein</keyword>
<evidence type="ECO:0000256" key="7">
    <source>
        <dbReference type="ARBA" id="ARBA00022741"/>
    </source>
</evidence>
<keyword evidence="5" id="KW-0808">Transferase</keyword>
<keyword evidence="8" id="KW-0418">Kinase</keyword>
<proteinExistence type="predicted"/>
<keyword evidence="11" id="KW-0902">Two-component regulatory system</keyword>
<comment type="catalytic activity">
    <reaction evidence="1">
        <text>ATP + protein L-histidine = ADP + protein N-phospho-L-histidine.</text>
        <dbReference type="EC" id="2.7.13.3"/>
    </reaction>
</comment>
<dbReference type="Gene3D" id="1.10.287.130">
    <property type="match status" value="1"/>
</dbReference>
<dbReference type="AlphaFoldDB" id="A0A0F9R1J9"/>
<dbReference type="GO" id="GO:0016020">
    <property type="term" value="C:membrane"/>
    <property type="evidence" value="ECO:0007669"/>
    <property type="project" value="UniProtKB-SubCell"/>
</dbReference>
<keyword evidence="10" id="KW-1133">Transmembrane helix</keyword>
<evidence type="ECO:0000256" key="5">
    <source>
        <dbReference type="ARBA" id="ARBA00022679"/>
    </source>
</evidence>
<dbReference type="SMART" id="SM00387">
    <property type="entry name" value="HATPase_c"/>
    <property type="match status" value="1"/>
</dbReference>
<dbReference type="PRINTS" id="PR00344">
    <property type="entry name" value="BCTRLSENSOR"/>
</dbReference>
<dbReference type="InterPro" id="IPR036890">
    <property type="entry name" value="HATPase_C_sf"/>
</dbReference>
<accession>A0A0F9R1J9</accession>
<dbReference type="InterPro" id="IPR003661">
    <property type="entry name" value="HisK_dim/P_dom"/>
</dbReference>
<evidence type="ECO:0000256" key="12">
    <source>
        <dbReference type="ARBA" id="ARBA00023136"/>
    </source>
</evidence>
<evidence type="ECO:0000259" key="13">
    <source>
        <dbReference type="PROSITE" id="PS50109"/>
    </source>
</evidence>
<dbReference type="InterPro" id="IPR003594">
    <property type="entry name" value="HATPase_dom"/>
</dbReference>
<dbReference type="CDD" id="cd00082">
    <property type="entry name" value="HisKA"/>
    <property type="match status" value="1"/>
</dbReference>
<dbReference type="InterPro" id="IPR004358">
    <property type="entry name" value="Sig_transdc_His_kin-like_C"/>
</dbReference>
<dbReference type="GO" id="GO:0000156">
    <property type="term" value="F:phosphorelay response regulator activity"/>
    <property type="evidence" value="ECO:0007669"/>
    <property type="project" value="TreeGrafter"/>
</dbReference>
<dbReference type="Pfam" id="PF00512">
    <property type="entry name" value="HisKA"/>
    <property type="match status" value="1"/>
</dbReference>
<dbReference type="EMBL" id="LAZR01004145">
    <property type="protein sequence ID" value="KKN11338.1"/>
    <property type="molecule type" value="Genomic_DNA"/>
</dbReference>
<dbReference type="InterPro" id="IPR000014">
    <property type="entry name" value="PAS"/>
</dbReference>
<dbReference type="Gene3D" id="3.30.450.20">
    <property type="entry name" value="PAS domain"/>
    <property type="match status" value="1"/>
</dbReference>
<keyword evidence="9" id="KW-0067">ATP-binding</keyword>
<dbReference type="CDD" id="cd00130">
    <property type="entry name" value="PAS"/>
    <property type="match status" value="1"/>
</dbReference>
<dbReference type="Pfam" id="PF02518">
    <property type="entry name" value="HATPase_c"/>
    <property type="match status" value="1"/>
</dbReference>
<evidence type="ECO:0000256" key="10">
    <source>
        <dbReference type="ARBA" id="ARBA00022989"/>
    </source>
</evidence>
<dbReference type="GO" id="GO:0030295">
    <property type="term" value="F:protein kinase activator activity"/>
    <property type="evidence" value="ECO:0007669"/>
    <property type="project" value="TreeGrafter"/>
</dbReference>
<dbReference type="SUPFAM" id="SSF55874">
    <property type="entry name" value="ATPase domain of HSP90 chaperone/DNA topoisomerase II/histidine kinase"/>
    <property type="match status" value="1"/>
</dbReference>
<dbReference type="InterPro" id="IPR050351">
    <property type="entry name" value="BphY/WalK/GraS-like"/>
</dbReference>
<dbReference type="PANTHER" id="PTHR42878">
    <property type="entry name" value="TWO-COMPONENT HISTIDINE KINASE"/>
    <property type="match status" value="1"/>
</dbReference>
<dbReference type="SMART" id="SM00388">
    <property type="entry name" value="HisKA"/>
    <property type="match status" value="1"/>
</dbReference>
<dbReference type="SUPFAM" id="SSF47384">
    <property type="entry name" value="Homodimeric domain of signal transducing histidine kinase"/>
    <property type="match status" value="1"/>
</dbReference>
<dbReference type="Gene3D" id="3.30.565.10">
    <property type="entry name" value="Histidine kinase-like ATPase, C-terminal domain"/>
    <property type="match status" value="1"/>
</dbReference>
<keyword evidence="6" id="KW-0812">Transmembrane</keyword>
<evidence type="ECO:0000256" key="6">
    <source>
        <dbReference type="ARBA" id="ARBA00022692"/>
    </source>
</evidence>
<name>A0A0F9R1J9_9ZZZZ</name>
<comment type="caution">
    <text evidence="14">The sequence shown here is derived from an EMBL/GenBank/DDBJ whole genome shotgun (WGS) entry which is preliminary data.</text>
</comment>
<evidence type="ECO:0000256" key="11">
    <source>
        <dbReference type="ARBA" id="ARBA00023012"/>
    </source>
</evidence>
<feature type="domain" description="Histidine kinase" evidence="13">
    <location>
        <begin position="155"/>
        <end position="368"/>
    </location>
</feature>
<dbReference type="CDD" id="cd00075">
    <property type="entry name" value="HATPase"/>
    <property type="match status" value="1"/>
</dbReference>
<dbReference type="InterPro" id="IPR035965">
    <property type="entry name" value="PAS-like_dom_sf"/>
</dbReference>
<dbReference type="GO" id="GO:0005524">
    <property type="term" value="F:ATP binding"/>
    <property type="evidence" value="ECO:0007669"/>
    <property type="project" value="UniProtKB-KW"/>
</dbReference>
<evidence type="ECO:0000313" key="14">
    <source>
        <dbReference type="EMBL" id="KKN11338.1"/>
    </source>
</evidence>
<dbReference type="Pfam" id="PF13426">
    <property type="entry name" value="PAS_9"/>
    <property type="match status" value="1"/>
</dbReference>
<dbReference type="EC" id="2.7.13.3" evidence="3"/>
<keyword evidence="7" id="KW-0547">Nucleotide-binding</keyword>
<evidence type="ECO:0000256" key="3">
    <source>
        <dbReference type="ARBA" id="ARBA00012438"/>
    </source>
</evidence>
<evidence type="ECO:0000256" key="2">
    <source>
        <dbReference type="ARBA" id="ARBA00004141"/>
    </source>
</evidence>
<dbReference type="PROSITE" id="PS50109">
    <property type="entry name" value="HIS_KIN"/>
    <property type="match status" value="1"/>
</dbReference>
<comment type="subcellular location">
    <subcellularLocation>
        <location evidence="2">Membrane</location>
        <topology evidence="2">Multi-pass membrane protein</topology>
    </subcellularLocation>
</comment>
<reference evidence="14" key="1">
    <citation type="journal article" date="2015" name="Nature">
        <title>Complex archaea that bridge the gap between prokaryotes and eukaryotes.</title>
        <authorList>
            <person name="Spang A."/>
            <person name="Saw J.H."/>
            <person name="Jorgensen S.L."/>
            <person name="Zaremba-Niedzwiedzka K."/>
            <person name="Martijn J."/>
            <person name="Lind A.E."/>
            <person name="van Eijk R."/>
            <person name="Schleper C."/>
            <person name="Guy L."/>
            <person name="Ettema T.J."/>
        </authorList>
    </citation>
    <scope>NUCLEOTIDE SEQUENCE</scope>
</reference>
<keyword evidence="12" id="KW-0472">Membrane</keyword>
<organism evidence="14">
    <name type="scientific">marine sediment metagenome</name>
    <dbReference type="NCBI Taxonomy" id="412755"/>
    <lineage>
        <taxon>unclassified sequences</taxon>
        <taxon>metagenomes</taxon>
        <taxon>ecological metagenomes</taxon>
    </lineage>
</organism>
<dbReference type="NCBIfam" id="TIGR00229">
    <property type="entry name" value="sensory_box"/>
    <property type="match status" value="1"/>
</dbReference>
<dbReference type="GO" id="GO:0007234">
    <property type="term" value="P:osmosensory signaling via phosphorelay pathway"/>
    <property type="evidence" value="ECO:0007669"/>
    <property type="project" value="TreeGrafter"/>
</dbReference>
<sequence length="371" mass="40701">MSNPAKISATVRNFDNAPCGYLTFDEEGNILETNNRLREWLGISTADLEGSHVTHLFSMASRIVFETSIAPLLTLKGQVEGASLDLRAKNGAKIPVLLSAEATGTGSQRLTTLVFLLADARRNFERELAMARSEAQAQLLMKQREGELREQFIAILGHDLRNPLTSISSAARMLSAEPLSDRGKEIIKLTQGSIQRMSLLIANVLDFTRNRLGGGIELNLSDGKELEREIRQVVEELRSAHSGREIRLEISKQESVRCDVWRVGQLLSNLLGNALTYGDPAQPIRVVCSALKDGGLELSVWNGGKPIPPSAMERLFDPFVRSTNHDDPRGLGLGLHIASEIAKTHGGSLDVSSNVERTVFTFRLPNGELET</sequence>
<dbReference type="SUPFAM" id="SSF55785">
    <property type="entry name" value="PYP-like sensor domain (PAS domain)"/>
    <property type="match status" value="1"/>
</dbReference>
<evidence type="ECO:0000256" key="9">
    <source>
        <dbReference type="ARBA" id="ARBA00022840"/>
    </source>
</evidence>
<evidence type="ECO:0000256" key="1">
    <source>
        <dbReference type="ARBA" id="ARBA00000085"/>
    </source>
</evidence>
<dbReference type="GO" id="GO:0000155">
    <property type="term" value="F:phosphorelay sensor kinase activity"/>
    <property type="evidence" value="ECO:0007669"/>
    <property type="project" value="InterPro"/>
</dbReference>
<evidence type="ECO:0000256" key="8">
    <source>
        <dbReference type="ARBA" id="ARBA00022777"/>
    </source>
</evidence>
<dbReference type="PANTHER" id="PTHR42878:SF7">
    <property type="entry name" value="SENSOR HISTIDINE KINASE GLRK"/>
    <property type="match status" value="1"/>
</dbReference>
<dbReference type="InterPro" id="IPR005467">
    <property type="entry name" value="His_kinase_dom"/>
</dbReference>